<gene>
    <name evidence="3" type="ORF">FRX94_01865</name>
</gene>
<feature type="domain" description="DNA-binding protein Rv2175c wHTH" evidence="2">
    <location>
        <begin position="6"/>
        <end position="62"/>
    </location>
</feature>
<dbReference type="EMBL" id="VOHM01000003">
    <property type="protein sequence ID" value="TWT28661.1"/>
    <property type="molecule type" value="Genomic_DNA"/>
</dbReference>
<dbReference type="GO" id="GO:0003677">
    <property type="term" value="F:DNA binding"/>
    <property type="evidence" value="ECO:0007669"/>
    <property type="project" value="InterPro"/>
</dbReference>
<sequence>MNTVSSIPAMHKVLPADEPVLTIPEAAELMGVVVTRVFHLINDHQIIPVRRDGVKLLPKAYFNEHGELMKFVPGVIALLSDGGFQDEEILSYLFTEDESLPGRPIDALHGHLAREVMRRAQAMAF</sequence>
<evidence type="ECO:0000259" key="1">
    <source>
        <dbReference type="Pfam" id="PF18367"/>
    </source>
</evidence>
<dbReference type="InterPro" id="IPR041098">
    <property type="entry name" value="Rv2175c_C"/>
</dbReference>
<organism evidence="3 4">
    <name type="scientific">Corynebacterium canis</name>
    <dbReference type="NCBI Taxonomy" id="679663"/>
    <lineage>
        <taxon>Bacteria</taxon>
        <taxon>Bacillati</taxon>
        <taxon>Actinomycetota</taxon>
        <taxon>Actinomycetes</taxon>
        <taxon>Mycobacteriales</taxon>
        <taxon>Corynebacteriaceae</taxon>
        <taxon>Corynebacterium</taxon>
    </lineage>
</organism>
<evidence type="ECO:0000259" key="2">
    <source>
        <dbReference type="Pfam" id="PF21531"/>
    </source>
</evidence>
<name>A0A5C5UQ91_9CORY</name>
<feature type="domain" description="Rv2175c C-terminal" evidence="1">
    <location>
        <begin position="70"/>
        <end position="124"/>
    </location>
</feature>
<protein>
    <submittedName>
        <fullName evidence="3">Helix-turn-helix domain-containing protein</fullName>
    </submittedName>
</protein>
<dbReference type="Proteomes" id="UP000320791">
    <property type="component" value="Unassembled WGS sequence"/>
</dbReference>
<evidence type="ECO:0000313" key="3">
    <source>
        <dbReference type="EMBL" id="TWT28661.1"/>
    </source>
</evidence>
<evidence type="ECO:0000313" key="4">
    <source>
        <dbReference type="Proteomes" id="UP000320791"/>
    </source>
</evidence>
<dbReference type="Pfam" id="PF21531">
    <property type="entry name" value="Rv2175c_wHTH"/>
    <property type="match status" value="1"/>
</dbReference>
<dbReference type="AlphaFoldDB" id="A0A5C5UQ91"/>
<reference evidence="3 4" key="1">
    <citation type="submission" date="2019-08" db="EMBL/GenBank/DDBJ databases">
        <authorList>
            <person name="Lei W."/>
        </authorList>
    </citation>
    <scope>NUCLEOTIDE SEQUENCE [LARGE SCALE GENOMIC DNA]</scope>
    <source>
        <strain evidence="3 4">CCUG 58627</strain>
    </source>
</reference>
<dbReference type="Pfam" id="PF18367">
    <property type="entry name" value="Rv2175c_C"/>
    <property type="match status" value="1"/>
</dbReference>
<proteinExistence type="predicted"/>
<accession>A0A5C5UQ91</accession>
<keyword evidence="4" id="KW-1185">Reference proteome</keyword>
<comment type="caution">
    <text evidence="3">The sequence shown here is derived from an EMBL/GenBank/DDBJ whole genome shotgun (WGS) entry which is preliminary data.</text>
</comment>
<dbReference type="InterPro" id="IPR048576">
    <property type="entry name" value="Rv2175c_wHTH"/>
</dbReference>
<dbReference type="OrthoDB" id="3784042at2"/>